<accession>A0A9J5ZDX0</accession>
<gene>
    <name evidence="1" type="ORF">H5410_022338</name>
</gene>
<sequence>MMLHKSMGGLDIKNLKEQHESLRRIWLWRYISKERAIWKEVIVAKYGELNPWVSETVSMPFGLGSLEVHQSSVGLNGRRTDSKGGESHQSQVLEDVWISQSSR</sequence>
<evidence type="ECO:0000313" key="1">
    <source>
        <dbReference type="EMBL" id="KAG5611057.1"/>
    </source>
</evidence>
<proteinExistence type="predicted"/>
<comment type="caution">
    <text evidence="1">The sequence shown here is derived from an EMBL/GenBank/DDBJ whole genome shotgun (WGS) entry which is preliminary data.</text>
</comment>
<dbReference type="AlphaFoldDB" id="A0A9J5ZDX0"/>
<name>A0A9J5ZDX0_SOLCO</name>
<dbReference type="EMBL" id="JACXVP010000004">
    <property type="protein sequence ID" value="KAG5611057.1"/>
    <property type="molecule type" value="Genomic_DNA"/>
</dbReference>
<dbReference type="Proteomes" id="UP000824120">
    <property type="component" value="Chromosome 4"/>
</dbReference>
<reference evidence="1 2" key="1">
    <citation type="submission" date="2020-09" db="EMBL/GenBank/DDBJ databases">
        <title>De no assembly of potato wild relative species, Solanum commersonii.</title>
        <authorList>
            <person name="Cho K."/>
        </authorList>
    </citation>
    <scope>NUCLEOTIDE SEQUENCE [LARGE SCALE GENOMIC DNA]</scope>
    <source>
        <strain evidence="1">LZ3.2</strain>
        <tissue evidence="1">Leaf</tissue>
    </source>
</reference>
<organism evidence="1 2">
    <name type="scientific">Solanum commersonii</name>
    <name type="common">Commerson's wild potato</name>
    <name type="synonym">Commerson's nightshade</name>
    <dbReference type="NCBI Taxonomy" id="4109"/>
    <lineage>
        <taxon>Eukaryota</taxon>
        <taxon>Viridiplantae</taxon>
        <taxon>Streptophyta</taxon>
        <taxon>Embryophyta</taxon>
        <taxon>Tracheophyta</taxon>
        <taxon>Spermatophyta</taxon>
        <taxon>Magnoliopsida</taxon>
        <taxon>eudicotyledons</taxon>
        <taxon>Gunneridae</taxon>
        <taxon>Pentapetalae</taxon>
        <taxon>asterids</taxon>
        <taxon>lamiids</taxon>
        <taxon>Solanales</taxon>
        <taxon>Solanaceae</taxon>
        <taxon>Solanoideae</taxon>
        <taxon>Solaneae</taxon>
        <taxon>Solanum</taxon>
    </lineage>
</organism>
<protein>
    <submittedName>
        <fullName evidence="1">Uncharacterized protein</fullName>
    </submittedName>
</protein>
<dbReference type="OrthoDB" id="1435349at2759"/>
<evidence type="ECO:0000313" key="2">
    <source>
        <dbReference type="Proteomes" id="UP000824120"/>
    </source>
</evidence>
<keyword evidence="2" id="KW-1185">Reference proteome</keyword>